<keyword evidence="3" id="KW-1185">Reference proteome</keyword>
<comment type="caution">
    <text evidence="2">The sequence shown here is derived from an EMBL/GenBank/DDBJ whole genome shotgun (WGS) entry which is preliminary data.</text>
</comment>
<feature type="region of interest" description="Disordered" evidence="1">
    <location>
        <begin position="90"/>
        <end position="136"/>
    </location>
</feature>
<sequence>GCWRAVCWCCCCGCAGRRRASWSAGCRLDAAIVPVPIAATCSVSAEATGEPSQARGTNRRRSATGCRTSWRRRWPCVTVPEEEIGLKRVDRREKGTWTAGETEERRPYESWQAVGEPLAEGSPLGPNQDTAEARRG</sequence>
<accession>A0A0F4YGA8</accession>
<organism evidence="2 3">
    <name type="scientific">Rasamsonia emersonii (strain ATCC 16479 / CBS 393.64 / IMI 116815)</name>
    <dbReference type="NCBI Taxonomy" id="1408163"/>
    <lineage>
        <taxon>Eukaryota</taxon>
        <taxon>Fungi</taxon>
        <taxon>Dikarya</taxon>
        <taxon>Ascomycota</taxon>
        <taxon>Pezizomycotina</taxon>
        <taxon>Eurotiomycetes</taxon>
        <taxon>Eurotiomycetidae</taxon>
        <taxon>Eurotiales</taxon>
        <taxon>Trichocomaceae</taxon>
        <taxon>Rasamsonia</taxon>
    </lineage>
</organism>
<dbReference type="AlphaFoldDB" id="A0A0F4YGA8"/>
<feature type="non-terminal residue" evidence="2">
    <location>
        <position position="136"/>
    </location>
</feature>
<evidence type="ECO:0000256" key="1">
    <source>
        <dbReference type="SAM" id="MobiDB-lite"/>
    </source>
</evidence>
<evidence type="ECO:0000313" key="3">
    <source>
        <dbReference type="Proteomes" id="UP000053958"/>
    </source>
</evidence>
<dbReference type="Proteomes" id="UP000053958">
    <property type="component" value="Unassembled WGS sequence"/>
</dbReference>
<feature type="non-terminal residue" evidence="2">
    <location>
        <position position="1"/>
    </location>
</feature>
<feature type="compositionally biased region" description="Polar residues" evidence="1">
    <location>
        <begin position="45"/>
        <end position="56"/>
    </location>
</feature>
<dbReference type="GeneID" id="25321034"/>
<feature type="region of interest" description="Disordered" evidence="1">
    <location>
        <begin position="45"/>
        <end position="64"/>
    </location>
</feature>
<evidence type="ECO:0000313" key="2">
    <source>
        <dbReference type="EMBL" id="KKA17282.1"/>
    </source>
</evidence>
<name>A0A0F4YGA8_RASE3</name>
<gene>
    <name evidence="2" type="ORF">T310_8932</name>
</gene>
<dbReference type="EMBL" id="LASV01000677">
    <property type="protein sequence ID" value="KKA17282.1"/>
    <property type="molecule type" value="Genomic_DNA"/>
</dbReference>
<proteinExistence type="predicted"/>
<dbReference type="RefSeq" id="XP_013323894.1">
    <property type="nucleotide sequence ID" value="XM_013468440.1"/>
</dbReference>
<protein>
    <submittedName>
        <fullName evidence="2">Uncharacterized protein</fullName>
    </submittedName>
</protein>
<reference evidence="2 3" key="1">
    <citation type="submission" date="2015-04" db="EMBL/GenBank/DDBJ databases">
        <authorList>
            <person name="Heijne W.H."/>
            <person name="Fedorova N.D."/>
            <person name="Nierman W.C."/>
            <person name="Vollebregt A.W."/>
            <person name="Zhao Z."/>
            <person name="Wu L."/>
            <person name="Kumar M."/>
            <person name="Stam H."/>
            <person name="van den Berg M.A."/>
            <person name="Pel H.J."/>
        </authorList>
    </citation>
    <scope>NUCLEOTIDE SEQUENCE [LARGE SCALE GENOMIC DNA]</scope>
    <source>
        <strain evidence="2 3">CBS 393.64</strain>
    </source>
</reference>